<dbReference type="Pfam" id="PF05016">
    <property type="entry name" value="ParE_toxin"/>
    <property type="match status" value="1"/>
</dbReference>
<dbReference type="EMBL" id="QGKL01000010">
    <property type="protein sequence ID" value="PWQ98751.1"/>
    <property type="molecule type" value="Genomic_DNA"/>
</dbReference>
<organism evidence="2 3">
    <name type="scientific">Leucothrix arctica</name>
    <dbReference type="NCBI Taxonomy" id="1481894"/>
    <lineage>
        <taxon>Bacteria</taxon>
        <taxon>Pseudomonadati</taxon>
        <taxon>Pseudomonadota</taxon>
        <taxon>Gammaproteobacteria</taxon>
        <taxon>Thiotrichales</taxon>
        <taxon>Thiotrichaceae</taxon>
        <taxon>Leucothrix</taxon>
    </lineage>
</organism>
<evidence type="ECO:0000256" key="1">
    <source>
        <dbReference type="ARBA" id="ARBA00022649"/>
    </source>
</evidence>
<gene>
    <name evidence="2" type="ORF">DKT75_02780</name>
</gene>
<evidence type="ECO:0008006" key="4">
    <source>
        <dbReference type="Google" id="ProtNLM"/>
    </source>
</evidence>
<name>A0A317CKQ6_9GAMM</name>
<dbReference type="RefSeq" id="WP_109821907.1">
    <property type="nucleotide sequence ID" value="NZ_QGKL01000010.1"/>
</dbReference>
<dbReference type="InterPro" id="IPR007712">
    <property type="entry name" value="RelE/ParE_toxin"/>
</dbReference>
<sequence>MSYSIRYTTEAANDLRELITFEVQNTGESKGVDHLRMMLENLADNPKIGTKYEEHSGIRQIHIPYGKSGYSALYKVHDVVEIVGILRIKHQRQNNYT</sequence>
<evidence type="ECO:0000313" key="3">
    <source>
        <dbReference type="Proteomes" id="UP000245506"/>
    </source>
</evidence>
<dbReference type="SUPFAM" id="SSF143011">
    <property type="entry name" value="RelE-like"/>
    <property type="match status" value="1"/>
</dbReference>
<dbReference type="OrthoDB" id="9814952at2"/>
<dbReference type="Proteomes" id="UP000245506">
    <property type="component" value="Unassembled WGS sequence"/>
</dbReference>
<keyword evidence="3" id="KW-1185">Reference proteome</keyword>
<dbReference type="Gene3D" id="3.30.2310.20">
    <property type="entry name" value="RelE-like"/>
    <property type="match status" value="1"/>
</dbReference>
<dbReference type="AlphaFoldDB" id="A0A317CKQ6"/>
<dbReference type="InterPro" id="IPR035093">
    <property type="entry name" value="RelE/ParE_toxin_dom_sf"/>
</dbReference>
<proteinExistence type="predicted"/>
<keyword evidence="1" id="KW-1277">Toxin-antitoxin system</keyword>
<protein>
    <recommendedName>
        <fullName evidence="4">Type II toxin-antitoxin system RelE/ParE family toxin</fullName>
    </recommendedName>
</protein>
<accession>A0A317CKQ6</accession>
<evidence type="ECO:0000313" key="2">
    <source>
        <dbReference type="EMBL" id="PWQ98751.1"/>
    </source>
</evidence>
<comment type="caution">
    <text evidence="2">The sequence shown here is derived from an EMBL/GenBank/DDBJ whole genome shotgun (WGS) entry which is preliminary data.</text>
</comment>
<reference evidence="2 3" key="1">
    <citation type="submission" date="2018-05" db="EMBL/GenBank/DDBJ databases">
        <title>Leucothrix arctica sp. nov., isolated from Arctic seawater.</title>
        <authorList>
            <person name="Choi A."/>
            <person name="Baek K."/>
        </authorList>
    </citation>
    <scope>NUCLEOTIDE SEQUENCE [LARGE SCALE GENOMIC DNA]</scope>
    <source>
        <strain evidence="2 3">IMCC9719</strain>
    </source>
</reference>